<dbReference type="GO" id="GO:0000981">
    <property type="term" value="F:DNA-binding transcription factor activity, RNA polymerase II-specific"/>
    <property type="evidence" value="ECO:0007669"/>
    <property type="project" value="InterPro"/>
</dbReference>
<protein>
    <submittedName>
        <fullName evidence="4">Zcf27p</fullName>
    </submittedName>
</protein>
<dbReference type="GO" id="GO:0008270">
    <property type="term" value="F:zinc ion binding"/>
    <property type="evidence" value="ECO:0007669"/>
    <property type="project" value="InterPro"/>
</dbReference>
<dbReference type="InterPro" id="IPR053181">
    <property type="entry name" value="EcdB-like_regulator"/>
</dbReference>
<dbReference type="SUPFAM" id="SSF57701">
    <property type="entry name" value="Zn2/Cys6 DNA-binding domain"/>
    <property type="match status" value="1"/>
</dbReference>
<dbReference type="Pfam" id="PF00172">
    <property type="entry name" value="Zn_clus"/>
    <property type="match status" value="1"/>
</dbReference>
<feature type="compositionally biased region" description="Basic and acidic residues" evidence="2">
    <location>
        <begin position="19"/>
        <end position="29"/>
    </location>
</feature>
<dbReference type="CDD" id="cd12148">
    <property type="entry name" value="fungal_TF_MHR"/>
    <property type="match status" value="1"/>
</dbReference>
<gene>
    <name evidence="4" type="primary">ZCF27</name>
    <name evidence="4" type="ORF">QQS21_007967</name>
</gene>
<dbReference type="AlphaFoldDB" id="A0AAJ0CMI4"/>
<organism evidence="4 5">
    <name type="scientific">Conoideocrella luteorostrata</name>
    <dbReference type="NCBI Taxonomy" id="1105319"/>
    <lineage>
        <taxon>Eukaryota</taxon>
        <taxon>Fungi</taxon>
        <taxon>Dikarya</taxon>
        <taxon>Ascomycota</taxon>
        <taxon>Pezizomycotina</taxon>
        <taxon>Sordariomycetes</taxon>
        <taxon>Hypocreomycetidae</taxon>
        <taxon>Hypocreales</taxon>
        <taxon>Clavicipitaceae</taxon>
        <taxon>Conoideocrella</taxon>
    </lineage>
</organism>
<feature type="compositionally biased region" description="Polar residues" evidence="2">
    <location>
        <begin position="201"/>
        <end position="213"/>
    </location>
</feature>
<reference evidence="4" key="1">
    <citation type="submission" date="2023-06" db="EMBL/GenBank/DDBJ databases">
        <title>Conoideocrella luteorostrata (Hypocreales: Clavicipitaceae), a potential biocontrol fungus for elongate hemlock scale in United States Christmas tree production areas.</title>
        <authorList>
            <person name="Barrett H."/>
            <person name="Lovett B."/>
            <person name="Macias A.M."/>
            <person name="Stajich J.E."/>
            <person name="Kasson M.T."/>
        </authorList>
    </citation>
    <scope>NUCLEOTIDE SEQUENCE</scope>
    <source>
        <strain evidence="4">ARSEF 14590</strain>
    </source>
</reference>
<dbReference type="CDD" id="cd00067">
    <property type="entry name" value="GAL4"/>
    <property type="match status" value="1"/>
</dbReference>
<comment type="caution">
    <text evidence="4">The sequence shown here is derived from an EMBL/GenBank/DDBJ whole genome shotgun (WGS) entry which is preliminary data.</text>
</comment>
<dbReference type="EMBL" id="JASWJB010000173">
    <property type="protein sequence ID" value="KAK2594322.1"/>
    <property type="molecule type" value="Genomic_DNA"/>
</dbReference>
<keyword evidence="5" id="KW-1185">Reference proteome</keyword>
<sequence>MAPPPPLSTPRPQQRHHQHLQDSSHRSDPSVRNGPAGDHHIAESNGDATAISPTSDAGTLLNRRPGKRPAARGTAFYPRKRANTACQVCRARKTKCDNKKPSCSYCLSVGATCIQSAVDLSSFDPASLKILDRLDDIERLLRTSTAVSSTTAISDFAASSSPPVHQVSQAVLSASHYDEGSHSSSLNFPVAKPEGDGHILQPSNSRSSHQGVASNGHIEDELDLDSVLPTRVDHILEWPVFHGIKTHGSPVYRAPPDAITSPAGSASLAALVDMESHRIYRLLDNFFLNIHCKNPILDESSARKMVGRAFLDGIDWSPASCLAMIICALGCIATPFGPSPETRMGSQAYTDSQVFFHAAQKRIGILLVRSDIVGAQCLFLSGVYMMMVFQPIYAWRFFSQALAACQHFPFIAKAQELSTSSAFSPTSIEMGRQDTQEQAVYWSAWKSERELRGELSLPDFDIHHSGSTLYPPFFPAPPVPPQDSPDGPDSEAQRSRASWLFYLAEISLRRLTSRLCSEVLNLRQRYASNSTFLDVLADMTPEYEAQAQEWSDSLPGELSIRTAIDEDGIARSVLRGKLINLYEMIYWPFVMVSLGSYASGRPLKSHYAELASRGLDTHMHQIRANEPGFFHRHHGGFFMIRACTRSAFSLVAAAKSGMAMPSCWDEAVYKVITMLAYWEEEDRDVAGWKSRLEREIASTHG</sequence>
<dbReference type="PANTHER" id="PTHR47785:SF5">
    <property type="entry name" value="ZN(II)2CYS6 TRANSCRIPTION FACTOR (EUROFUNG)"/>
    <property type="match status" value="1"/>
</dbReference>
<dbReference type="InterPro" id="IPR036864">
    <property type="entry name" value="Zn2-C6_fun-type_DNA-bd_sf"/>
</dbReference>
<evidence type="ECO:0000256" key="2">
    <source>
        <dbReference type="SAM" id="MobiDB-lite"/>
    </source>
</evidence>
<dbReference type="Gene3D" id="4.10.240.10">
    <property type="entry name" value="Zn(2)-C6 fungal-type DNA-binding domain"/>
    <property type="match status" value="1"/>
</dbReference>
<dbReference type="Proteomes" id="UP001251528">
    <property type="component" value="Unassembled WGS sequence"/>
</dbReference>
<feature type="region of interest" description="Disordered" evidence="2">
    <location>
        <begin position="1"/>
        <end position="73"/>
    </location>
</feature>
<dbReference type="SMART" id="SM00066">
    <property type="entry name" value="GAL4"/>
    <property type="match status" value="1"/>
</dbReference>
<accession>A0AAJ0CMI4</accession>
<dbReference type="PANTHER" id="PTHR47785">
    <property type="entry name" value="ZN(II)2CYS6 TRANSCRIPTION FACTOR (EUROFUNG)-RELATED-RELATED"/>
    <property type="match status" value="1"/>
</dbReference>
<evidence type="ECO:0000313" key="5">
    <source>
        <dbReference type="Proteomes" id="UP001251528"/>
    </source>
</evidence>
<evidence type="ECO:0000313" key="4">
    <source>
        <dbReference type="EMBL" id="KAK2594322.1"/>
    </source>
</evidence>
<evidence type="ECO:0000256" key="1">
    <source>
        <dbReference type="ARBA" id="ARBA00023242"/>
    </source>
</evidence>
<dbReference type="PROSITE" id="PS50048">
    <property type="entry name" value="ZN2_CY6_FUNGAL_2"/>
    <property type="match status" value="1"/>
</dbReference>
<feature type="region of interest" description="Disordered" evidence="2">
    <location>
        <begin position="193"/>
        <end position="216"/>
    </location>
</feature>
<keyword evidence="1" id="KW-0539">Nucleus</keyword>
<feature type="domain" description="Zn(2)-C6 fungal-type" evidence="3">
    <location>
        <begin position="85"/>
        <end position="115"/>
    </location>
</feature>
<evidence type="ECO:0000259" key="3">
    <source>
        <dbReference type="PROSITE" id="PS50048"/>
    </source>
</evidence>
<dbReference type="InterPro" id="IPR001138">
    <property type="entry name" value="Zn2Cys6_DnaBD"/>
</dbReference>
<dbReference type="PROSITE" id="PS00463">
    <property type="entry name" value="ZN2_CY6_FUNGAL_1"/>
    <property type="match status" value="1"/>
</dbReference>
<name>A0AAJ0CMI4_9HYPO</name>
<proteinExistence type="predicted"/>